<reference evidence="2" key="1">
    <citation type="submission" date="2016-10" db="EMBL/GenBank/DDBJ databases">
        <authorList>
            <person name="Varghese N."/>
            <person name="Submissions S."/>
        </authorList>
    </citation>
    <scope>NUCLEOTIDE SEQUENCE [LARGE SCALE GENOMIC DNA]</scope>
    <source>
        <strain evidence="2">DSM 4771</strain>
    </source>
</reference>
<dbReference type="Proteomes" id="UP000199225">
    <property type="component" value="Unassembled WGS sequence"/>
</dbReference>
<accession>A0A1G8WDX7</accession>
<dbReference type="RefSeq" id="WP_176757542.1">
    <property type="nucleotide sequence ID" value="NZ_FNEV01000015.1"/>
</dbReference>
<organism evidence="1 2">
    <name type="scientific">Salimicrobium halophilum</name>
    <dbReference type="NCBI Taxonomy" id="86666"/>
    <lineage>
        <taxon>Bacteria</taxon>
        <taxon>Bacillati</taxon>
        <taxon>Bacillota</taxon>
        <taxon>Bacilli</taxon>
        <taxon>Bacillales</taxon>
        <taxon>Bacillaceae</taxon>
        <taxon>Salimicrobium</taxon>
    </lineage>
</organism>
<dbReference type="EMBL" id="FNEV01000015">
    <property type="protein sequence ID" value="SDJ76327.1"/>
    <property type="molecule type" value="Genomic_DNA"/>
</dbReference>
<evidence type="ECO:0000313" key="2">
    <source>
        <dbReference type="Proteomes" id="UP000199225"/>
    </source>
</evidence>
<evidence type="ECO:0000313" key="1">
    <source>
        <dbReference type="EMBL" id="SDJ76327.1"/>
    </source>
</evidence>
<dbReference type="AlphaFoldDB" id="A0A1G8WDX7"/>
<sequence length="56" mass="6577">MAKETKFFKNEKTGLVWTVHNPDTIKRLKKDQDFKEVKTYPKMTTKKESENKAGDS</sequence>
<gene>
    <name evidence="1" type="ORF">SAMN04490247_3135</name>
</gene>
<keyword evidence="2" id="KW-1185">Reference proteome</keyword>
<name>A0A1G8WDX7_9BACI</name>
<dbReference type="STRING" id="86666.SAMN04490247_3135"/>
<protein>
    <submittedName>
        <fullName evidence="1">Uncharacterized protein</fullName>
    </submittedName>
</protein>
<proteinExistence type="predicted"/>